<dbReference type="InterPro" id="IPR041698">
    <property type="entry name" value="Methyltransf_25"/>
</dbReference>
<sequence>MGNTSSSEDKSIRRFSSSKPRRQSNRSSASQRLASSHSSFSPNASFSDFETSSHKHESILSRIKHKANRPRGHSHTSSVSSNSIFNHHLSRLDFFANSLDDDLDKSATTSPSSMYSNQENTIEKYTDSQMTLLSNGNSKHNPLAGIKIHNDSSTTIHSITTNTIQAFPHKQEMTKAFSCDLLLKELYASSETSPERRRERDRRHRQHYLLKRIWGSNHKVPLENPTMIIDWCCGTAVWDLEMAFEFPKAQVVGIDYESFTVSGLTNTVKNFSFRNALIHQGETGLGSFSDNQVDYVMIRDSWLVNSSTSKWTNILKEVYRILKPGGYIELYEQDSNFESLGPHFTILENWATEFYAAIKFERNTVYSLNTILNDLGYTNIQEESVQVPIGEWPQTEELKETGYLQRDLVERKFREGKRWICKANSINEKEFSDTLTAAMEECDRHSTTALNFYFCAQKPH</sequence>
<dbReference type="OrthoDB" id="2013972at2759"/>
<comment type="caution">
    <text evidence="3">The sequence shown here is derived from an EMBL/GenBank/DDBJ whole genome shotgun (WGS) entry which is preliminary data.</text>
</comment>
<dbReference type="Gene3D" id="3.40.50.150">
    <property type="entry name" value="Vaccinia Virus protein VP39"/>
    <property type="match status" value="1"/>
</dbReference>
<dbReference type="PANTHER" id="PTHR43591">
    <property type="entry name" value="METHYLTRANSFERASE"/>
    <property type="match status" value="1"/>
</dbReference>
<keyword evidence="3" id="KW-0489">Methyltransferase</keyword>
<protein>
    <submittedName>
        <fullName evidence="3">Demethylmenaquinone methyltransferase</fullName>
    </submittedName>
</protein>
<name>A0A1C7NEQ3_9FUNG</name>
<dbReference type="FunCoup" id="A0A1C7NEQ3">
    <property type="interactions" value="432"/>
</dbReference>
<evidence type="ECO:0000313" key="3">
    <source>
        <dbReference type="EMBL" id="OBZ87567.1"/>
    </source>
</evidence>
<organism evidence="3 4">
    <name type="scientific">Choanephora cucurbitarum</name>
    <dbReference type="NCBI Taxonomy" id="101091"/>
    <lineage>
        <taxon>Eukaryota</taxon>
        <taxon>Fungi</taxon>
        <taxon>Fungi incertae sedis</taxon>
        <taxon>Mucoromycota</taxon>
        <taxon>Mucoromycotina</taxon>
        <taxon>Mucoromycetes</taxon>
        <taxon>Mucorales</taxon>
        <taxon>Mucorineae</taxon>
        <taxon>Choanephoraceae</taxon>
        <taxon>Choanephoroideae</taxon>
        <taxon>Choanephora</taxon>
    </lineage>
</organism>
<proteinExistence type="predicted"/>
<dbReference type="GO" id="GO:0008168">
    <property type="term" value="F:methyltransferase activity"/>
    <property type="evidence" value="ECO:0007669"/>
    <property type="project" value="UniProtKB-KW"/>
</dbReference>
<dbReference type="CDD" id="cd02440">
    <property type="entry name" value="AdoMet_MTases"/>
    <property type="match status" value="1"/>
</dbReference>
<dbReference type="SUPFAM" id="SSF53335">
    <property type="entry name" value="S-adenosyl-L-methionine-dependent methyltransferases"/>
    <property type="match status" value="1"/>
</dbReference>
<dbReference type="InParanoid" id="A0A1C7NEQ3"/>
<dbReference type="Pfam" id="PF13649">
    <property type="entry name" value="Methyltransf_25"/>
    <property type="match status" value="1"/>
</dbReference>
<evidence type="ECO:0000256" key="1">
    <source>
        <dbReference type="SAM" id="MobiDB-lite"/>
    </source>
</evidence>
<dbReference type="InterPro" id="IPR029063">
    <property type="entry name" value="SAM-dependent_MTases_sf"/>
</dbReference>
<evidence type="ECO:0000259" key="2">
    <source>
        <dbReference type="Pfam" id="PF13649"/>
    </source>
</evidence>
<dbReference type="Proteomes" id="UP000093000">
    <property type="component" value="Unassembled WGS sequence"/>
</dbReference>
<keyword evidence="3" id="KW-0808">Transferase</keyword>
<evidence type="ECO:0000313" key="4">
    <source>
        <dbReference type="Proteomes" id="UP000093000"/>
    </source>
</evidence>
<feature type="domain" description="Methyltransferase" evidence="2">
    <location>
        <begin position="228"/>
        <end position="326"/>
    </location>
</feature>
<dbReference type="STRING" id="101091.A0A1C7NEQ3"/>
<dbReference type="GO" id="GO:0032259">
    <property type="term" value="P:methylation"/>
    <property type="evidence" value="ECO:0007669"/>
    <property type="project" value="UniProtKB-KW"/>
</dbReference>
<feature type="compositionally biased region" description="Basic residues" evidence="1">
    <location>
        <begin position="62"/>
        <end position="74"/>
    </location>
</feature>
<feature type="compositionally biased region" description="Low complexity" evidence="1">
    <location>
        <begin position="25"/>
        <end position="49"/>
    </location>
</feature>
<reference evidence="3 4" key="1">
    <citation type="submission" date="2016-03" db="EMBL/GenBank/DDBJ databases">
        <title>Choanephora cucurbitarum.</title>
        <authorList>
            <person name="Min B."/>
            <person name="Park H."/>
            <person name="Park J.-H."/>
            <person name="Shin H.-D."/>
            <person name="Choi I.-G."/>
        </authorList>
    </citation>
    <scope>NUCLEOTIDE SEQUENCE [LARGE SCALE GENOMIC DNA]</scope>
    <source>
        <strain evidence="3 4">KUS-F28377</strain>
    </source>
</reference>
<feature type="region of interest" description="Disordered" evidence="1">
    <location>
        <begin position="1"/>
        <end position="81"/>
    </location>
</feature>
<dbReference type="AlphaFoldDB" id="A0A1C7NEQ3"/>
<dbReference type="EMBL" id="LUGH01000213">
    <property type="protein sequence ID" value="OBZ87567.1"/>
    <property type="molecule type" value="Genomic_DNA"/>
</dbReference>
<accession>A0A1C7NEQ3</accession>
<keyword evidence="4" id="KW-1185">Reference proteome</keyword>
<gene>
    <name evidence="3" type="primary">menG_0</name>
    <name evidence="3" type="ORF">A0J61_04383</name>
</gene>
<dbReference type="PANTHER" id="PTHR43591:SF24">
    <property type="entry name" value="2-METHOXY-6-POLYPRENYL-1,4-BENZOQUINOL METHYLASE, MITOCHONDRIAL"/>
    <property type="match status" value="1"/>
</dbReference>